<evidence type="ECO:0000256" key="1">
    <source>
        <dbReference type="ARBA" id="ARBA00009257"/>
    </source>
</evidence>
<dbReference type="EMBL" id="QGNW01000080">
    <property type="protein sequence ID" value="RVX00691.1"/>
    <property type="molecule type" value="Genomic_DNA"/>
</dbReference>
<dbReference type="Proteomes" id="UP000288805">
    <property type="component" value="Unassembled WGS sequence"/>
</dbReference>
<evidence type="ECO:0000256" key="4">
    <source>
        <dbReference type="SAM" id="MobiDB-lite"/>
    </source>
</evidence>
<dbReference type="SUPFAM" id="SSF48371">
    <property type="entry name" value="ARM repeat"/>
    <property type="match status" value="1"/>
</dbReference>
<dbReference type="PANTHER" id="PTHR12848">
    <property type="entry name" value="REGULATORY-ASSOCIATED PROTEIN OF MTOR"/>
    <property type="match status" value="1"/>
</dbReference>
<dbReference type="SUPFAM" id="SSF50978">
    <property type="entry name" value="WD40 repeat-like"/>
    <property type="match status" value="1"/>
</dbReference>
<proteinExistence type="inferred from homology"/>
<gene>
    <name evidence="6" type="primary">RAPTOR1_0</name>
    <name evidence="6" type="ORF">CK203_030290</name>
</gene>
<dbReference type="InterPro" id="IPR011989">
    <property type="entry name" value="ARM-like"/>
</dbReference>
<keyword evidence="2" id="KW-0853">WD repeat</keyword>
<dbReference type="FunFam" id="1.25.10.10:FF:000145">
    <property type="entry name" value="Regulatory-associated protein of TOR 1"/>
    <property type="match status" value="1"/>
</dbReference>
<dbReference type="InterPro" id="IPR036322">
    <property type="entry name" value="WD40_repeat_dom_sf"/>
</dbReference>
<comment type="caution">
    <text evidence="6">The sequence shown here is derived from an EMBL/GenBank/DDBJ whole genome shotgun (WGS) entry which is preliminary data.</text>
</comment>
<dbReference type="SMART" id="SM01302">
    <property type="entry name" value="Raptor_N"/>
    <property type="match status" value="1"/>
</dbReference>
<feature type="domain" description="Raptor N-terminal CASPase-like" evidence="5">
    <location>
        <begin position="139"/>
        <end position="292"/>
    </location>
</feature>
<evidence type="ECO:0000256" key="3">
    <source>
        <dbReference type="ARBA" id="ARBA00022737"/>
    </source>
</evidence>
<sequence>MALGDLMASRFSQSSVAVSNHLDECSSHEDGDLNSNRRDRDSDAASSSYTNATATTSMAYFPQNIVLCELRHEAFEACAPSGPSDSGLVSKWRPKDRGSIHHSFTGFKEFTPMLGISAELGDFSNPVSLLWFNSRVLMQMKTGCVALVLCLNISVDPPDVIKISPCARMECWIDPFSMAPQRALEMIGKNLSAQYERWQPKARCKYQLDPTVEEVKKLCNSCRKYAKSERVLFHYNGHGVPKPTANGEIWLFNKSYTQYIPLPISDLDSWLKTPSIYVFDCSAAGMIVNAFIELHDWNASVSSGSARDCILLAACEAHETLPQSAEFPADVFTSCLTTPIKMALRWLQSVITEGSVHVRYFRESLDYSLIDKIPGRQNDRKTLLGELNWIFTAVTDTIAWNVLPHDLFQRLFRQDLLVASLFRNFLLAERIMRSANCSPISHPMLPPTHQHHMWDAWDMAAEICLSQLKSLVDDPNAEFQPSPFFTEQLTAFEVWLDHGSEHKKPPEQLPIVLQSVRTFALNADGMGVAPSGIAIKSCLVTIALYGIVGSASCWHGSQFKVLLSQCHRFRALVLLGRFLDMGPWAVDLALSVGIFPYVLKLLQTTTPELRQILVFIWTKILALDKVDLVKDGGHIYFIRFLDSVEAYPEQRAMAAFVLAVIVDGHKRGQEACIRAGLIDVCLKHLQGSIPNDGQTEPLFLQWLCLCLGKLWEDFTDTQIIGLQAGAPAIYAPLLSLLSEPQPEVRASAVFALGTLLDVGFDSTREGTGDEDCDDDDEKIKAEISVIKSLLNVVSDGSPLVRAEVAVALGRFAFGHNKHLKSIAAAYWKPQSNLLNSLPSLAHAKGTTNVYTNPNQYMPYGSIVPPVGPLLRVGNDNSVTRDGRVSTSSSPLANTGIMHGSPLSDDSSQLSDSGILNDGVSNGIVNHSRPKPLDNAIYSQCVLAMRALAKDPSPRIASLGRRVLSIIGIEQVVNKPVKSAGTSVRPAEPTLLSPTPSLIGLARSTSWFDMNGGNLPMTFRTPPVSPPRPSYLTGMRRVYSLEFRPHQLNSPDTGLADPLLGSAGSSGVSERSFLPQSIIYNWSCGHFSKPLLSAADDNEEILARREEREKFALDHISKCQHSSVSKLNNQIASWDTRFEAGAKTALLQPFSPIVVAADENERIRIWNYDEATLLNSFDNHNFPDKGISKLCLVNELDDSLLLVASCDGNVRIWKDYTLRGQQKLVTAFSSIQGHRPGVRSVNAVVDWQQQSGYLYAAGEISSIMAWDLDKEQLVYSIPSLSDSSISALSASQVHGGQLAAGFVDGSVKLFDVRTPEMLVCAARPHTQRVERVVGIGFQPGLDPAKIVSASQAGDIQFLDVRNGNCAYLTIDAHRGSLTALAIHRHAPLIASGSAKQIIKVFNLEGSQLGTIRFYPTFMAQKIGSVNCLTFHPYQVLLAAGAADALVSIYADDNSQAR</sequence>
<dbReference type="InterPro" id="IPR015943">
    <property type="entry name" value="WD40/YVTN_repeat-like_dom_sf"/>
</dbReference>
<evidence type="ECO:0000256" key="2">
    <source>
        <dbReference type="ARBA" id="ARBA00022574"/>
    </source>
</evidence>
<evidence type="ECO:0000313" key="7">
    <source>
        <dbReference type="Proteomes" id="UP000288805"/>
    </source>
</evidence>
<feature type="region of interest" description="Disordered" evidence="4">
    <location>
        <begin position="880"/>
        <end position="909"/>
    </location>
</feature>
<dbReference type="InterPro" id="IPR001680">
    <property type="entry name" value="WD40_rpt"/>
</dbReference>
<dbReference type="SMART" id="SM00320">
    <property type="entry name" value="WD40"/>
    <property type="match status" value="5"/>
</dbReference>
<dbReference type="GO" id="GO:0031929">
    <property type="term" value="P:TOR signaling"/>
    <property type="evidence" value="ECO:0007669"/>
    <property type="project" value="InterPro"/>
</dbReference>
<keyword evidence="3" id="KW-0677">Repeat</keyword>
<organism evidence="6 7">
    <name type="scientific">Vitis vinifera</name>
    <name type="common">Grape</name>
    <dbReference type="NCBI Taxonomy" id="29760"/>
    <lineage>
        <taxon>Eukaryota</taxon>
        <taxon>Viridiplantae</taxon>
        <taxon>Streptophyta</taxon>
        <taxon>Embryophyta</taxon>
        <taxon>Tracheophyta</taxon>
        <taxon>Spermatophyta</taxon>
        <taxon>Magnoliopsida</taxon>
        <taxon>eudicotyledons</taxon>
        <taxon>Gunneridae</taxon>
        <taxon>Pentapetalae</taxon>
        <taxon>rosids</taxon>
        <taxon>Vitales</taxon>
        <taxon>Vitaceae</taxon>
        <taxon>Viteae</taxon>
        <taxon>Vitis</taxon>
    </lineage>
</organism>
<dbReference type="PRINTS" id="PR01547">
    <property type="entry name" value="YEAST176DUF"/>
</dbReference>
<dbReference type="InterPro" id="IPR000357">
    <property type="entry name" value="HEAT"/>
</dbReference>
<evidence type="ECO:0000259" key="5">
    <source>
        <dbReference type="SMART" id="SM01302"/>
    </source>
</evidence>
<feature type="compositionally biased region" description="Low complexity" evidence="4">
    <location>
        <begin position="900"/>
        <end position="909"/>
    </location>
</feature>
<protein>
    <submittedName>
        <fullName evidence="6">Regulatory-associated protein of TOR 1</fullName>
    </submittedName>
</protein>
<accession>A0A438IVB6</accession>
<dbReference type="Gene3D" id="1.25.10.10">
    <property type="entry name" value="Leucine-rich Repeat Variant"/>
    <property type="match status" value="1"/>
</dbReference>
<feature type="compositionally biased region" description="Basic and acidic residues" evidence="4">
    <location>
        <begin position="23"/>
        <end position="43"/>
    </location>
</feature>
<dbReference type="GO" id="GO:0031931">
    <property type="term" value="C:TORC1 complex"/>
    <property type="evidence" value="ECO:0007669"/>
    <property type="project" value="InterPro"/>
</dbReference>
<dbReference type="InterPro" id="IPR029347">
    <property type="entry name" value="Raptor_N"/>
</dbReference>
<dbReference type="Pfam" id="PF14538">
    <property type="entry name" value="Raptor_N"/>
    <property type="match status" value="1"/>
</dbReference>
<dbReference type="Pfam" id="PF00400">
    <property type="entry name" value="WD40"/>
    <property type="match status" value="2"/>
</dbReference>
<dbReference type="Pfam" id="PF02985">
    <property type="entry name" value="HEAT"/>
    <property type="match status" value="1"/>
</dbReference>
<dbReference type="InterPro" id="IPR004083">
    <property type="entry name" value="Raptor"/>
</dbReference>
<comment type="similarity">
    <text evidence="1">Belongs to the WD repeat RAPTOR family.</text>
</comment>
<feature type="region of interest" description="Disordered" evidence="4">
    <location>
        <begin position="23"/>
        <end position="48"/>
    </location>
</feature>
<dbReference type="PANTHER" id="PTHR12848:SF16">
    <property type="entry name" value="REGULATORY-ASSOCIATED PROTEIN OF MTOR"/>
    <property type="match status" value="1"/>
</dbReference>
<evidence type="ECO:0000313" key="6">
    <source>
        <dbReference type="EMBL" id="RVX00691.1"/>
    </source>
</evidence>
<dbReference type="GO" id="GO:0010492">
    <property type="term" value="P:maintenance of shoot apical meristem identity"/>
    <property type="evidence" value="ECO:0007669"/>
    <property type="project" value="UniProtKB-ARBA"/>
</dbReference>
<dbReference type="InterPro" id="IPR016024">
    <property type="entry name" value="ARM-type_fold"/>
</dbReference>
<dbReference type="FunFam" id="2.130.10.10:FF:000571">
    <property type="entry name" value="Regulatory-associated protein of TOR 2"/>
    <property type="match status" value="1"/>
</dbReference>
<dbReference type="Gene3D" id="2.130.10.10">
    <property type="entry name" value="YVTN repeat-like/Quinoprotein amine dehydrogenase"/>
    <property type="match status" value="1"/>
</dbReference>
<reference evidence="6 7" key="1">
    <citation type="journal article" date="2018" name="PLoS Genet.">
        <title>Population sequencing reveals clonal diversity and ancestral inbreeding in the grapevine cultivar Chardonnay.</title>
        <authorList>
            <person name="Roach M.J."/>
            <person name="Johnson D.L."/>
            <person name="Bohlmann J."/>
            <person name="van Vuuren H.J."/>
            <person name="Jones S.J."/>
            <person name="Pretorius I.S."/>
            <person name="Schmidt S.A."/>
            <person name="Borneman A.R."/>
        </authorList>
    </citation>
    <scope>NUCLEOTIDE SEQUENCE [LARGE SCALE GENOMIC DNA]</scope>
    <source>
        <strain evidence="7">cv. Chardonnay</strain>
        <tissue evidence="6">Leaf</tissue>
    </source>
</reference>
<name>A0A438IVB6_VITVI</name>